<dbReference type="SUPFAM" id="SSF48452">
    <property type="entry name" value="TPR-like"/>
    <property type="match status" value="1"/>
</dbReference>
<dbReference type="AlphaFoldDB" id="A0A7H0LLY3"/>
<evidence type="ECO:0000313" key="3">
    <source>
        <dbReference type="Proteomes" id="UP000516148"/>
    </source>
</evidence>
<protein>
    <submittedName>
        <fullName evidence="2">Tetratricopeptide repeat protein</fullName>
    </submittedName>
</protein>
<dbReference type="InterPro" id="IPR011990">
    <property type="entry name" value="TPR-like_helical_dom_sf"/>
</dbReference>
<evidence type="ECO:0000256" key="1">
    <source>
        <dbReference type="SAM" id="SignalP"/>
    </source>
</evidence>
<sequence>MRIAFRALIAAAALVAPAMVQAASEGRNGSAEIIRGDYVTAEQTLVDQRRLFPDHSDLTLNLAAVYQHAGRISEARALYRDVLRQPDEKVDLANERTFSAHQLATIALQRLERSQITAR</sequence>
<dbReference type="Gene3D" id="1.25.40.10">
    <property type="entry name" value="Tetratricopeptide repeat domain"/>
    <property type="match status" value="1"/>
</dbReference>
<evidence type="ECO:0000313" key="2">
    <source>
        <dbReference type="EMBL" id="QNQ10686.1"/>
    </source>
</evidence>
<keyword evidence="1" id="KW-0732">Signal</keyword>
<dbReference type="KEGG" id="spap:H3Z74_05675"/>
<feature type="signal peptide" evidence="1">
    <location>
        <begin position="1"/>
        <end position="22"/>
    </location>
</feature>
<dbReference type="Proteomes" id="UP000516148">
    <property type="component" value="Chromosome"/>
</dbReference>
<dbReference type="Pfam" id="PF14559">
    <property type="entry name" value="TPR_19"/>
    <property type="match status" value="1"/>
</dbReference>
<name>A0A7H0LLY3_9SPHN</name>
<dbReference type="EMBL" id="CP061038">
    <property type="protein sequence ID" value="QNQ10686.1"/>
    <property type="molecule type" value="Genomic_DNA"/>
</dbReference>
<dbReference type="RefSeq" id="WP_187762977.1">
    <property type="nucleotide sequence ID" value="NZ_CP061038.1"/>
</dbReference>
<accession>A0A7H0LLY3</accession>
<reference evidence="2 3" key="1">
    <citation type="submission" date="2020-09" db="EMBL/GenBank/DDBJ databases">
        <title>Sphingomonas sp., a new species isolated from pork steak.</title>
        <authorList>
            <person name="Heidler von Heilborn D."/>
        </authorList>
    </citation>
    <scope>NUCLEOTIDE SEQUENCE [LARGE SCALE GENOMIC DNA]</scope>
    <source>
        <strain evidence="3">S8-3T</strain>
    </source>
</reference>
<feature type="chain" id="PRO_5028831028" evidence="1">
    <location>
        <begin position="23"/>
        <end position="119"/>
    </location>
</feature>
<keyword evidence="3" id="KW-1185">Reference proteome</keyword>
<proteinExistence type="predicted"/>
<organism evidence="2 3">
    <name type="scientific">Sphingomonas alpina</name>
    <dbReference type="NCBI Taxonomy" id="653931"/>
    <lineage>
        <taxon>Bacteria</taxon>
        <taxon>Pseudomonadati</taxon>
        <taxon>Pseudomonadota</taxon>
        <taxon>Alphaproteobacteria</taxon>
        <taxon>Sphingomonadales</taxon>
        <taxon>Sphingomonadaceae</taxon>
        <taxon>Sphingomonas</taxon>
    </lineage>
</organism>
<gene>
    <name evidence="2" type="ORF">H3Z74_05675</name>
</gene>